<accession>A0ACC1LKD9</accession>
<dbReference type="EMBL" id="JANBUP010000775">
    <property type="protein sequence ID" value="KAJ2810210.1"/>
    <property type="molecule type" value="Genomic_DNA"/>
</dbReference>
<evidence type="ECO:0000313" key="2">
    <source>
        <dbReference type="Proteomes" id="UP001140096"/>
    </source>
</evidence>
<evidence type="ECO:0000313" key="1">
    <source>
        <dbReference type="EMBL" id="KAJ2810210.1"/>
    </source>
</evidence>
<sequence length="132" mass="15172">MDTTKKEKVVVKSTERKVDEWGALYVGKRLVEYPKDAKPEMVKADDDAQPKMDDAEPEDRGPTVDIPTDEDESSAHQTEKGGKTKKQQVKWEDLPQPMRVIWPGTRVTRDLRPNRLNIMCDADDLITKVQFF</sequence>
<organism evidence="1 2">
    <name type="scientific">Coemansia furcata</name>
    <dbReference type="NCBI Taxonomy" id="417177"/>
    <lineage>
        <taxon>Eukaryota</taxon>
        <taxon>Fungi</taxon>
        <taxon>Fungi incertae sedis</taxon>
        <taxon>Zoopagomycota</taxon>
        <taxon>Kickxellomycotina</taxon>
        <taxon>Kickxellomycetes</taxon>
        <taxon>Kickxellales</taxon>
        <taxon>Kickxellaceae</taxon>
        <taxon>Coemansia</taxon>
    </lineage>
</organism>
<protein>
    <submittedName>
        <fullName evidence="1">Uncharacterized protein</fullName>
    </submittedName>
</protein>
<proteinExistence type="predicted"/>
<comment type="caution">
    <text evidence="1">The sequence shown here is derived from an EMBL/GenBank/DDBJ whole genome shotgun (WGS) entry which is preliminary data.</text>
</comment>
<gene>
    <name evidence="1" type="ORF">H4S07_002800</name>
</gene>
<reference evidence="1" key="1">
    <citation type="submission" date="2022-07" db="EMBL/GenBank/DDBJ databases">
        <title>Phylogenomic reconstructions and comparative analyses of Kickxellomycotina fungi.</title>
        <authorList>
            <person name="Reynolds N.K."/>
            <person name="Stajich J.E."/>
            <person name="Barry K."/>
            <person name="Grigoriev I.V."/>
            <person name="Crous P."/>
            <person name="Smith M.E."/>
        </authorList>
    </citation>
    <scope>NUCLEOTIDE SEQUENCE</scope>
    <source>
        <strain evidence="1">CBS 102833</strain>
    </source>
</reference>
<keyword evidence="2" id="KW-1185">Reference proteome</keyword>
<name>A0ACC1LKD9_9FUNG</name>
<dbReference type="Proteomes" id="UP001140096">
    <property type="component" value="Unassembled WGS sequence"/>
</dbReference>